<reference evidence="2 3" key="1">
    <citation type="submission" date="2018-07" db="EMBL/GenBank/DDBJ databases">
        <title>Chitinophaga K2CV101002-2 sp. nov., isolated from a monsoon evergreen broad-leaved forest soil.</title>
        <authorList>
            <person name="Lv Y."/>
        </authorList>
    </citation>
    <scope>NUCLEOTIDE SEQUENCE [LARGE SCALE GENOMIC DNA]</scope>
    <source>
        <strain evidence="2 3">GDMCC 1.1288</strain>
    </source>
</reference>
<name>A0A3E1Y3B6_9BACT</name>
<sequence>MLAWVPAVFLMQFSESSMTKRKFSQEEIRKQETTKRSNQSLKPAKNGGKETRNDDGNNVQEGYDEQQYTSKEIRNAKRSTGK</sequence>
<feature type="compositionally biased region" description="Polar residues" evidence="1">
    <location>
        <begin position="56"/>
        <end position="70"/>
    </location>
</feature>
<accession>A0A3E1Y3B6</accession>
<protein>
    <submittedName>
        <fullName evidence="2">Uncharacterized protein</fullName>
    </submittedName>
</protein>
<dbReference type="Proteomes" id="UP000260644">
    <property type="component" value="Unassembled WGS sequence"/>
</dbReference>
<feature type="region of interest" description="Disordered" evidence="1">
    <location>
        <begin position="15"/>
        <end position="82"/>
    </location>
</feature>
<evidence type="ECO:0000256" key="1">
    <source>
        <dbReference type="SAM" id="MobiDB-lite"/>
    </source>
</evidence>
<organism evidence="2 3">
    <name type="scientific">Chitinophaga silvatica</name>
    <dbReference type="NCBI Taxonomy" id="2282649"/>
    <lineage>
        <taxon>Bacteria</taxon>
        <taxon>Pseudomonadati</taxon>
        <taxon>Bacteroidota</taxon>
        <taxon>Chitinophagia</taxon>
        <taxon>Chitinophagales</taxon>
        <taxon>Chitinophagaceae</taxon>
        <taxon>Chitinophaga</taxon>
    </lineage>
</organism>
<proteinExistence type="predicted"/>
<evidence type="ECO:0000313" key="2">
    <source>
        <dbReference type="EMBL" id="RFS19190.1"/>
    </source>
</evidence>
<dbReference type="EMBL" id="QPMM01000015">
    <property type="protein sequence ID" value="RFS19190.1"/>
    <property type="molecule type" value="Genomic_DNA"/>
</dbReference>
<dbReference type="AlphaFoldDB" id="A0A3E1Y3B6"/>
<evidence type="ECO:0000313" key="3">
    <source>
        <dbReference type="Proteomes" id="UP000260644"/>
    </source>
</evidence>
<feature type="compositionally biased region" description="Basic and acidic residues" evidence="1">
    <location>
        <begin position="23"/>
        <end position="35"/>
    </location>
</feature>
<gene>
    <name evidence="2" type="ORF">DVR12_24800</name>
</gene>
<keyword evidence="3" id="KW-1185">Reference proteome</keyword>
<comment type="caution">
    <text evidence="2">The sequence shown here is derived from an EMBL/GenBank/DDBJ whole genome shotgun (WGS) entry which is preliminary data.</text>
</comment>